<name>A0ABT0MLQ4_9GAMM</name>
<dbReference type="RefSeq" id="WP_249475689.1">
    <property type="nucleotide sequence ID" value="NZ_JAMBEP010000004.1"/>
</dbReference>
<evidence type="ECO:0000313" key="2">
    <source>
        <dbReference type="Proteomes" id="UP001431217"/>
    </source>
</evidence>
<reference evidence="1 2" key="1">
    <citation type="submission" date="2022-05" db="EMBL/GenBank/DDBJ databases">
        <title>Luteimonas sp. SX5, whole genome shotgun sequencing project.</title>
        <authorList>
            <person name="Zhao G."/>
            <person name="Shen L."/>
        </authorList>
    </citation>
    <scope>NUCLEOTIDE SEQUENCE [LARGE SCALE GENOMIC DNA]</scope>
    <source>
        <strain evidence="1 2">SX5</strain>
    </source>
</reference>
<dbReference type="Proteomes" id="UP001431217">
    <property type="component" value="Unassembled WGS sequence"/>
</dbReference>
<accession>A0ABT0MLQ4</accession>
<sequence length="94" mass="10845">MDQEIARLWRHAETQLAQRNAEAARAAFEAIVARELLDFCGLSWEPSCVAIERNTSAVATASTVQVREPIHQRSVGQWKRYERELEPLRRALRE</sequence>
<keyword evidence="2" id="KW-1185">Reference proteome</keyword>
<dbReference type="SUPFAM" id="SSF52540">
    <property type="entry name" value="P-loop containing nucleoside triphosphate hydrolases"/>
    <property type="match status" value="1"/>
</dbReference>
<proteinExistence type="predicted"/>
<dbReference type="EMBL" id="JAMBEP010000004">
    <property type="protein sequence ID" value="MCL1635807.1"/>
    <property type="molecule type" value="Genomic_DNA"/>
</dbReference>
<comment type="caution">
    <text evidence="1">The sequence shown here is derived from an EMBL/GenBank/DDBJ whole genome shotgun (WGS) entry which is preliminary data.</text>
</comment>
<gene>
    <name evidence="1" type="ORF">M2650_14350</name>
</gene>
<dbReference type="InterPro" id="IPR027417">
    <property type="entry name" value="P-loop_NTPase"/>
</dbReference>
<protein>
    <submittedName>
        <fullName evidence="1">Uncharacterized protein</fullName>
    </submittedName>
</protein>
<dbReference type="Gene3D" id="3.40.50.300">
    <property type="entry name" value="P-loop containing nucleotide triphosphate hydrolases"/>
    <property type="match status" value="1"/>
</dbReference>
<evidence type="ECO:0000313" key="1">
    <source>
        <dbReference type="EMBL" id="MCL1635807.1"/>
    </source>
</evidence>
<organism evidence="1 2">
    <name type="scientific">Luteimonas galliterrae</name>
    <dbReference type="NCBI Taxonomy" id="2940486"/>
    <lineage>
        <taxon>Bacteria</taxon>
        <taxon>Pseudomonadati</taxon>
        <taxon>Pseudomonadota</taxon>
        <taxon>Gammaproteobacteria</taxon>
        <taxon>Lysobacterales</taxon>
        <taxon>Lysobacteraceae</taxon>
        <taxon>Luteimonas</taxon>
    </lineage>
</organism>